<feature type="binding site" description="axial binding residue" evidence="2">
    <location>
        <position position="456"/>
    </location>
    <ligand>
        <name>heme</name>
        <dbReference type="ChEBI" id="CHEBI:30413"/>
    </ligand>
    <ligandPart>
        <name>Fe</name>
        <dbReference type="ChEBI" id="CHEBI:18248"/>
    </ligandPart>
</feature>
<dbReference type="InterPro" id="IPR050196">
    <property type="entry name" value="Cytochrome_P450_Monoox"/>
</dbReference>
<reference evidence="5 6" key="1">
    <citation type="submission" date="2020-08" db="EMBL/GenBank/DDBJ databases">
        <authorList>
            <person name="Hejnol A."/>
        </authorList>
    </citation>
    <scope>NUCLEOTIDE SEQUENCE [LARGE SCALE GENOMIC DNA]</scope>
</reference>
<dbReference type="PRINTS" id="PR00463">
    <property type="entry name" value="EP450I"/>
</dbReference>
<comment type="cofactor">
    <cofactor evidence="2">
        <name>heme</name>
        <dbReference type="ChEBI" id="CHEBI:30413"/>
    </cofactor>
</comment>
<dbReference type="SUPFAM" id="SSF48264">
    <property type="entry name" value="Cytochrome P450"/>
    <property type="match status" value="1"/>
</dbReference>
<comment type="similarity">
    <text evidence="1 3">Belongs to the cytochrome P450 family.</text>
</comment>
<feature type="transmembrane region" description="Helical" evidence="4">
    <location>
        <begin position="31"/>
        <end position="55"/>
    </location>
</feature>
<comment type="caution">
    <text evidence="5">The sequence shown here is derived from an EMBL/GenBank/DDBJ whole genome shotgun (WGS) entry which is preliminary data.</text>
</comment>
<evidence type="ECO:0000256" key="3">
    <source>
        <dbReference type="RuleBase" id="RU000461"/>
    </source>
</evidence>
<organism evidence="5 6">
    <name type="scientific">Dimorphilus gyrociliatus</name>
    <dbReference type="NCBI Taxonomy" id="2664684"/>
    <lineage>
        <taxon>Eukaryota</taxon>
        <taxon>Metazoa</taxon>
        <taxon>Spiralia</taxon>
        <taxon>Lophotrochozoa</taxon>
        <taxon>Annelida</taxon>
        <taxon>Polychaeta</taxon>
        <taxon>Polychaeta incertae sedis</taxon>
        <taxon>Dinophilidae</taxon>
        <taxon>Dimorphilus</taxon>
    </lineage>
</organism>
<dbReference type="GO" id="GO:0020037">
    <property type="term" value="F:heme binding"/>
    <property type="evidence" value="ECO:0007669"/>
    <property type="project" value="InterPro"/>
</dbReference>
<dbReference type="PANTHER" id="PTHR24291">
    <property type="entry name" value="CYTOCHROME P450 FAMILY 4"/>
    <property type="match status" value="1"/>
</dbReference>
<name>A0A7I8VXP0_9ANNE</name>
<evidence type="ECO:0000313" key="5">
    <source>
        <dbReference type="EMBL" id="CAD5121143.1"/>
    </source>
</evidence>
<keyword evidence="4" id="KW-0812">Transmembrane</keyword>
<dbReference type="AlphaFoldDB" id="A0A7I8VXP0"/>
<dbReference type="PANTHER" id="PTHR24291:SF201">
    <property type="entry name" value="CYTOCHROME P450, FAMILY 4, SUBFAMILY B, POLYPEPTIDE 7"/>
    <property type="match status" value="1"/>
</dbReference>
<dbReference type="Pfam" id="PF00067">
    <property type="entry name" value="p450"/>
    <property type="match status" value="1"/>
</dbReference>
<keyword evidence="4" id="KW-0472">Membrane</keyword>
<dbReference type="InterPro" id="IPR001128">
    <property type="entry name" value="Cyt_P450"/>
</dbReference>
<keyword evidence="6" id="KW-1185">Reference proteome</keyword>
<gene>
    <name evidence="5" type="ORF">DGYR_LOCUS9134</name>
</gene>
<proteinExistence type="inferred from homology"/>
<keyword evidence="2 3" id="KW-0479">Metal-binding</keyword>
<evidence type="ECO:0000313" key="6">
    <source>
        <dbReference type="Proteomes" id="UP000549394"/>
    </source>
</evidence>
<evidence type="ECO:0000256" key="2">
    <source>
        <dbReference type="PIRSR" id="PIRSR602401-1"/>
    </source>
</evidence>
<dbReference type="InterPro" id="IPR036396">
    <property type="entry name" value="Cyt_P450_sf"/>
</dbReference>
<evidence type="ECO:0000256" key="4">
    <source>
        <dbReference type="SAM" id="Phobius"/>
    </source>
</evidence>
<keyword evidence="4" id="KW-1133">Transmembrane helix</keyword>
<dbReference type="EMBL" id="CAJFCJ010000014">
    <property type="protein sequence ID" value="CAD5121143.1"/>
    <property type="molecule type" value="Genomic_DNA"/>
</dbReference>
<keyword evidence="2 3" id="KW-0408">Iron</keyword>
<sequence>MDRSVAKGFNFINETINDIDLETLKERLIKIFGYSAAIYLIYTTSKSILSTFFLIKRNREQCKNIPSPPGNWFFGTIAQFKDKEKVPEKVIKWSKKFNGLYWIQFGPSYIRVVVGKASLAKEIFMSNEPKDPKIYGFVRDWLGDGLLLSQGAKWFRNRRLLTPAFHYDILKPYAFVFNECANVLVDKWSKSIDDGKDNIEAFNDVGLMTLDSLLQCIFGEHTNCQLSKTTHPYLQAVERITFLTSRRITSVFSSIPFLYHLTPSGIKRFYHLYVLHSFTKGIISQKKKKLSNGKDDNGIGLTDQEIADEVDTFMFEGHDTTASGLSWCLYNLANNPEIQEKARREVLMIFEEKGSDNLEWDDLSKLSYLTRVIRESLRLSPPVPFVSRQVTEEKTLSNGQKINVGTPVSLSIFAIQRDEEEWPNPEIFDPDRHLKDSKNKRDPFAFVAFSAGPRNCIGQNFAMNEMKIVMAVLLKNFRFHKIDGKEPKMSFQLILKSLNGINLRIEKL</sequence>
<evidence type="ECO:0000256" key="1">
    <source>
        <dbReference type="ARBA" id="ARBA00010617"/>
    </source>
</evidence>
<keyword evidence="2 3" id="KW-0349">Heme</keyword>
<keyword evidence="3" id="KW-0503">Monooxygenase</keyword>
<dbReference type="InterPro" id="IPR017972">
    <property type="entry name" value="Cyt_P450_CS"/>
</dbReference>
<dbReference type="OrthoDB" id="1470350at2759"/>
<protein>
    <submittedName>
        <fullName evidence="5">DgyrCDS9678</fullName>
    </submittedName>
</protein>
<dbReference type="GO" id="GO:0016705">
    <property type="term" value="F:oxidoreductase activity, acting on paired donors, with incorporation or reduction of molecular oxygen"/>
    <property type="evidence" value="ECO:0007669"/>
    <property type="project" value="InterPro"/>
</dbReference>
<accession>A0A7I8VXP0</accession>
<dbReference type="GO" id="GO:0004497">
    <property type="term" value="F:monooxygenase activity"/>
    <property type="evidence" value="ECO:0007669"/>
    <property type="project" value="UniProtKB-KW"/>
</dbReference>
<dbReference type="PRINTS" id="PR00385">
    <property type="entry name" value="P450"/>
</dbReference>
<dbReference type="Proteomes" id="UP000549394">
    <property type="component" value="Unassembled WGS sequence"/>
</dbReference>
<dbReference type="GO" id="GO:0005506">
    <property type="term" value="F:iron ion binding"/>
    <property type="evidence" value="ECO:0007669"/>
    <property type="project" value="InterPro"/>
</dbReference>
<dbReference type="PROSITE" id="PS00086">
    <property type="entry name" value="CYTOCHROME_P450"/>
    <property type="match status" value="1"/>
</dbReference>
<dbReference type="Gene3D" id="1.10.630.10">
    <property type="entry name" value="Cytochrome P450"/>
    <property type="match status" value="1"/>
</dbReference>
<dbReference type="InterPro" id="IPR002401">
    <property type="entry name" value="Cyt_P450_E_grp-I"/>
</dbReference>
<keyword evidence="3" id="KW-0560">Oxidoreductase</keyword>